<dbReference type="EC" id="2.3.1.9" evidence="6"/>
<protein>
    <submittedName>
        <fullName evidence="6">3-ketoacyl-CoA thiolase @ Acetyl-CoA acetyltransferase</fullName>
        <ecNumber evidence="6">2.3.1.16</ecNumber>
        <ecNumber evidence="6">2.3.1.9</ecNumber>
    </submittedName>
</protein>
<dbReference type="CDD" id="cd00751">
    <property type="entry name" value="thiolase"/>
    <property type="match status" value="1"/>
</dbReference>
<dbReference type="PANTHER" id="PTHR43365:SF1">
    <property type="entry name" value="ACETYL-COA C-ACYLTRANSFERASE"/>
    <property type="match status" value="1"/>
</dbReference>
<dbReference type="Pfam" id="PF02803">
    <property type="entry name" value="Thiolase_C"/>
    <property type="match status" value="1"/>
</dbReference>
<sequence>MTDAYIYDYVKTPRGRGKANGSLHEVTPIDLLTQILKALKDRTNFDPELVDDIITGTVSPVAEQGSVMPRFAGIMAGYGHHVPGVQIDRFCSSGLVATNYAAARVMAGQADLIIGSGAEAMSRVPMGSDGGAWAVDPQTSYQIGFAPQGIGADLMGNLYGFSREDCDAFAVQSQQRAKAAWDKGHFDKSLVVIKDKLGMTVLDHDEHMRPEATMEALAGLKPSFADMGEFGFDSIALKRYPHVEKITHIHHAGNASGIVDGSAGFLIGTKEMGETLGLKPRAKFISFADIGSEPVVMLDGPGRSAKKALKRAGMTTKDIDVWEINEAFAAVALRFMQELELDQANVNVNGGSIAMGHPLGATGVMILGTALEEMERSDKSTALASLCVGGGMATATIIERV</sequence>
<dbReference type="Pfam" id="PF00108">
    <property type="entry name" value="Thiolase_N"/>
    <property type="match status" value="1"/>
</dbReference>
<evidence type="ECO:0000256" key="3">
    <source>
        <dbReference type="ARBA" id="ARBA00023315"/>
    </source>
</evidence>
<dbReference type="PANTHER" id="PTHR43365">
    <property type="entry name" value="BLR7806 PROTEIN"/>
    <property type="match status" value="1"/>
</dbReference>
<evidence type="ECO:0000313" key="6">
    <source>
        <dbReference type="EMBL" id="VAV90242.1"/>
    </source>
</evidence>
<dbReference type="PROSITE" id="PS00737">
    <property type="entry name" value="THIOLASE_2"/>
    <property type="match status" value="1"/>
</dbReference>
<dbReference type="InterPro" id="IPR020610">
    <property type="entry name" value="Thiolase_AS"/>
</dbReference>
<dbReference type="AlphaFoldDB" id="A0A3B0RDR5"/>
<organism evidence="6">
    <name type="scientific">hydrothermal vent metagenome</name>
    <dbReference type="NCBI Taxonomy" id="652676"/>
    <lineage>
        <taxon>unclassified sequences</taxon>
        <taxon>metagenomes</taxon>
        <taxon>ecological metagenomes</taxon>
    </lineage>
</organism>
<dbReference type="NCBIfam" id="TIGR01930">
    <property type="entry name" value="AcCoA-C-Actrans"/>
    <property type="match status" value="1"/>
</dbReference>
<reference evidence="6" key="1">
    <citation type="submission" date="2018-06" db="EMBL/GenBank/DDBJ databases">
        <authorList>
            <person name="Zhirakovskaya E."/>
        </authorList>
    </citation>
    <scope>NUCLEOTIDE SEQUENCE</scope>
</reference>
<evidence type="ECO:0000259" key="5">
    <source>
        <dbReference type="Pfam" id="PF02803"/>
    </source>
</evidence>
<accession>A0A3B0RDR5</accession>
<feature type="domain" description="Thiolase N-terminal" evidence="4">
    <location>
        <begin position="7"/>
        <end position="228"/>
    </location>
</feature>
<dbReference type="SUPFAM" id="SSF53901">
    <property type="entry name" value="Thiolase-like"/>
    <property type="match status" value="2"/>
</dbReference>
<keyword evidence="3 6" id="KW-0012">Acyltransferase</keyword>
<dbReference type="InterPro" id="IPR020613">
    <property type="entry name" value="Thiolase_CS"/>
</dbReference>
<dbReference type="EC" id="2.3.1.16" evidence="6"/>
<dbReference type="PIRSF" id="PIRSF000429">
    <property type="entry name" value="Ac-CoA_Ac_transf"/>
    <property type="match status" value="1"/>
</dbReference>
<evidence type="ECO:0000259" key="4">
    <source>
        <dbReference type="Pfam" id="PF00108"/>
    </source>
</evidence>
<dbReference type="InterPro" id="IPR016039">
    <property type="entry name" value="Thiolase-like"/>
</dbReference>
<dbReference type="NCBIfam" id="NF006090">
    <property type="entry name" value="PRK08242.1"/>
    <property type="match status" value="1"/>
</dbReference>
<dbReference type="InterPro" id="IPR020617">
    <property type="entry name" value="Thiolase_C"/>
</dbReference>
<dbReference type="InterPro" id="IPR020616">
    <property type="entry name" value="Thiolase_N"/>
</dbReference>
<name>A0A3B0RDR5_9ZZZZ</name>
<comment type="similarity">
    <text evidence="1">Belongs to the thiolase-like superfamily. Thiolase family.</text>
</comment>
<dbReference type="Gene3D" id="3.40.47.10">
    <property type="match status" value="2"/>
</dbReference>
<dbReference type="GO" id="GO:0003985">
    <property type="term" value="F:acetyl-CoA C-acetyltransferase activity"/>
    <property type="evidence" value="ECO:0007669"/>
    <property type="project" value="UniProtKB-EC"/>
</dbReference>
<dbReference type="InterPro" id="IPR002155">
    <property type="entry name" value="Thiolase"/>
</dbReference>
<evidence type="ECO:0000256" key="1">
    <source>
        <dbReference type="ARBA" id="ARBA00010982"/>
    </source>
</evidence>
<keyword evidence="2 6" id="KW-0808">Transferase</keyword>
<dbReference type="EMBL" id="UOED01000056">
    <property type="protein sequence ID" value="VAV90242.1"/>
    <property type="molecule type" value="Genomic_DNA"/>
</dbReference>
<gene>
    <name evidence="6" type="ORF">MNBD_ALPHA02-768</name>
</gene>
<proteinExistence type="inferred from homology"/>
<dbReference type="PROSITE" id="PS00099">
    <property type="entry name" value="THIOLASE_3"/>
    <property type="match status" value="1"/>
</dbReference>
<evidence type="ECO:0000256" key="2">
    <source>
        <dbReference type="ARBA" id="ARBA00022679"/>
    </source>
</evidence>
<feature type="domain" description="Thiolase C-terminal" evidence="5">
    <location>
        <begin position="278"/>
        <end position="400"/>
    </location>
</feature>